<dbReference type="EMBL" id="CP134189">
    <property type="protein sequence ID" value="WPB04669.1"/>
    <property type="molecule type" value="Genomic_DNA"/>
</dbReference>
<dbReference type="Gene3D" id="3.30.420.40">
    <property type="match status" value="3"/>
</dbReference>
<dbReference type="Gene3D" id="3.90.640.10">
    <property type="entry name" value="Actin, Chain A, domain 4"/>
    <property type="match status" value="1"/>
</dbReference>
<reference evidence="2 4" key="1">
    <citation type="submission" date="2015-10" db="EMBL/GenBank/DDBJ databases">
        <title>The cercosporin biosynthetic gene cluster was horizontally transferred to several fungal lineages and shown to be expanded in Cercospora beticola based on microsynteny with recipient genomes.</title>
        <authorList>
            <person name="De Jonge R."/>
            <person name="Ebert M.K."/>
            <person name="Suttle J.C."/>
            <person name="Jurick Ii W.M."/>
            <person name="Secor G.A."/>
            <person name="Thomma B.P."/>
            <person name="Van De Peer Y."/>
            <person name="Bolton M.D."/>
        </authorList>
    </citation>
    <scope>NUCLEOTIDE SEQUENCE [LARGE SCALE GENOMIC DNA]</scope>
    <source>
        <strain evidence="2 4">09-40</strain>
    </source>
</reference>
<dbReference type="OrthoDB" id="2963168at2759"/>
<dbReference type="PANTHER" id="PTHR14187">
    <property type="entry name" value="ALPHA KINASE/ELONGATION FACTOR 2 KINASE"/>
    <property type="match status" value="1"/>
</dbReference>
<proteinExistence type="predicted"/>
<name>A0A2G5HPJ6_CERBT</name>
<dbReference type="Proteomes" id="UP000230605">
    <property type="component" value="Chromosome 6"/>
</dbReference>
<dbReference type="PANTHER" id="PTHR14187:SF5">
    <property type="entry name" value="HEAT SHOCK 70 KDA PROTEIN 12A"/>
    <property type="match status" value="1"/>
</dbReference>
<evidence type="ECO:0000313" key="4">
    <source>
        <dbReference type="Proteomes" id="UP000230605"/>
    </source>
</evidence>
<keyword evidence="5" id="KW-1185">Reference proteome</keyword>
<dbReference type="SUPFAM" id="SSF53067">
    <property type="entry name" value="Actin-like ATPase domain"/>
    <property type="match status" value="2"/>
</dbReference>
<dbReference type="AlphaFoldDB" id="A0A2G5HPJ6"/>
<dbReference type="Proteomes" id="UP001302367">
    <property type="component" value="Chromosome 6"/>
</dbReference>
<gene>
    <name evidence="2" type="ORF">CB0940_08104</name>
    <name evidence="3" type="ORF">RHO25_009315</name>
</gene>
<sequence length="674" mass="75496">MAARSTYLGRDLLDSDEEEAGGQHTRPRRTQSQNGNVGTQPARHETNGMSTGERRFVLALDFGTTFTGVAFASVEARATNYPHSNKIEVVRNWGRAMGNMDKVPSVISYSSPGEPEWGSNISGDALTLINQKLELELQEERVDELGLTLRVLNGTRGLSFDHIRDAGPNPDFPCSTPEQIVTDYLRQVFPCTRDAIKVKELGRTSTPVDLVVTMPVVSTVLVYLRPVLMLRDRPGRIKHGMPYFGQPQQPVSILRAFHHFVRPSWFLSLKQQLTTQPANVEPACSRCFVICDAGGGTVDSVAYRVTQLRPHLQLERVTKPTGSKCGSALIDTEFKRWLRRVIGEQNYAMLDPDAARQKATNAYEMESPAMRKLIKEFFVAKSTFKNYERSRRAAIKIELPEPLDKLTIENRVDEGALIIKWKGMKQLMDKCVNPAVALVRKQIEAVGSSRGTEVKTVFLVGGFGASPYLQEELRSSFELMDVTVFHPPKDSLTAVVQGAVIHGIERPQGNRTVTMTSMTKTYGYVESSYNLRWFIKTGDLIMRGSPAIWQTDDFWMIPPSSEHSTITFRLFRYDTGDANINQRLPINWKKSCNDVEVAGIVKVPRGDLTRGPMAGLRQMRLFGPFIWRVTCNDTDLFAQLLLNGSVIGTCYNIATERKEYNKKPSGGPYGECNV</sequence>
<evidence type="ECO:0000313" key="2">
    <source>
        <dbReference type="EMBL" id="PIA94450.1"/>
    </source>
</evidence>
<evidence type="ECO:0000313" key="5">
    <source>
        <dbReference type="Proteomes" id="UP001302367"/>
    </source>
</evidence>
<protein>
    <recommendedName>
        <fullName evidence="6">Heat shock 70 kDa protein 12A</fullName>
    </recommendedName>
</protein>
<evidence type="ECO:0008006" key="6">
    <source>
        <dbReference type="Google" id="ProtNLM"/>
    </source>
</evidence>
<dbReference type="InterPro" id="IPR043129">
    <property type="entry name" value="ATPase_NBD"/>
</dbReference>
<dbReference type="CDD" id="cd10170">
    <property type="entry name" value="ASKHA_NBD_HSP70"/>
    <property type="match status" value="1"/>
</dbReference>
<dbReference type="EMBL" id="LKMD01000104">
    <property type="protein sequence ID" value="PIA94450.1"/>
    <property type="molecule type" value="Genomic_DNA"/>
</dbReference>
<feature type="region of interest" description="Disordered" evidence="1">
    <location>
        <begin position="1"/>
        <end position="48"/>
    </location>
</feature>
<accession>A0A2G5HPJ6</accession>
<evidence type="ECO:0000313" key="3">
    <source>
        <dbReference type="EMBL" id="WPB04669.1"/>
    </source>
</evidence>
<reference evidence="3 5" key="2">
    <citation type="submission" date="2023-09" db="EMBL/GenBank/DDBJ databases">
        <title>Complete-Gapless Cercospora beticola genome.</title>
        <authorList>
            <person name="Wyatt N.A."/>
            <person name="Spanner R.E."/>
            <person name="Bolton M.D."/>
        </authorList>
    </citation>
    <scope>NUCLEOTIDE SEQUENCE [LARGE SCALE GENOMIC DNA]</scope>
    <source>
        <strain evidence="3">Cb09-40</strain>
    </source>
</reference>
<organism evidence="2 4">
    <name type="scientific">Cercospora beticola</name>
    <name type="common">Sugarbeet leaf spot fungus</name>
    <dbReference type="NCBI Taxonomy" id="122368"/>
    <lineage>
        <taxon>Eukaryota</taxon>
        <taxon>Fungi</taxon>
        <taxon>Dikarya</taxon>
        <taxon>Ascomycota</taxon>
        <taxon>Pezizomycotina</taxon>
        <taxon>Dothideomycetes</taxon>
        <taxon>Dothideomycetidae</taxon>
        <taxon>Mycosphaerellales</taxon>
        <taxon>Mycosphaerellaceae</taxon>
        <taxon>Cercospora</taxon>
    </lineage>
</organism>
<evidence type="ECO:0000256" key="1">
    <source>
        <dbReference type="SAM" id="MobiDB-lite"/>
    </source>
</evidence>
<feature type="compositionally biased region" description="Polar residues" evidence="1">
    <location>
        <begin position="30"/>
        <end position="39"/>
    </location>
</feature>